<sequence length="117" mass="11660">MSLSAATGVNWQQAGLASGLINTSQQIGGALGLAVLSSVAFAQLDQGSTATVEALTDGYTSAFIGAAVIAALGLLVTVTVIRTSDSRAHVELTRRSKAATTSSPATQPAVATRESVG</sequence>
<dbReference type="Gene3D" id="1.20.1250.20">
    <property type="entry name" value="MFS general substrate transporter like domains"/>
    <property type="match status" value="1"/>
</dbReference>
<dbReference type="RefSeq" id="WP_192770785.1">
    <property type="nucleotide sequence ID" value="NZ_JADBEB010000001.1"/>
</dbReference>
<protein>
    <submittedName>
        <fullName evidence="3">Sugar phosphate permease</fullName>
    </submittedName>
</protein>
<keyword evidence="4" id="KW-1185">Reference proteome</keyword>
<evidence type="ECO:0000313" key="3">
    <source>
        <dbReference type="EMBL" id="MBE1491778.1"/>
    </source>
</evidence>
<proteinExistence type="predicted"/>
<feature type="compositionally biased region" description="Low complexity" evidence="1">
    <location>
        <begin position="98"/>
        <end position="117"/>
    </location>
</feature>
<feature type="region of interest" description="Disordered" evidence="1">
    <location>
        <begin position="91"/>
        <end position="117"/>
    </location>
</feature>
<accession>A0A927MBP2</accession>
<dbReference type="Proteomes" id="UP000649753">
    <property type="component" value="Unassembled WGS sequence"/>
</dbReference>
<keyword evidence="2" id="KW-1133">Transmembrane helix</keyword>
<dbReference type="AlphaFoldDB" id="A0A927MBP2"/>
<organism evidence="3 4">
    <name type="scientific">Plantactinospora soyae</name>
    <dbReference type="NCBI Taxonomy" id="1544732"/>
    <lineage>
        <taxon>Bacteria</taxon>
        <taxon>Bacillati</taxon>
        <taxon>Actinomycetota</taxon>
        <taxon>Actinomycetes</taxon>
        <taxon>Micromonosporales</taxon>
        <taxon>Micromonosporaceae</taxon>
        <taxon>Plantactinospora</taxon>
    </lineage>
</organism>
<evidence type="ECO:0000313" key="4">
    <source>
        <dbReference type="Proteomes" id="UP000649753"/>
    </source>
</evidence>
<reference evidence="3" key="1">
    <citation type="submission" date="2020-10" db="EMBL/GenBank/DDBJ databases">
        <title>Sequencing the genomes of 1000 actinobacteria strains.</title>
        <authorList>
            <person name="Klenk H.-P."/>
        </authorList>
    </citation>
    <scope>NUCLEOTIDE SEQUENCE</scope>
    <source>
        <strain evidence="3">DSM 46832</strain>
    </source>
</reference>
<dbReference type="EMBL" id="JADBEB010000001">
    <property type="protein sequence ID" value="MBE1491778.1"/>
    <property type="molecule type" value="Genomic_DNA"/>
</dbReference>
<dbReference type="InterPro" id="IPR036259">
    <property type="entry name" value="MFS_trans_sf"/>
</dbReference>
<keyword evidence="2" id="KW-0472">Membrane</keyword>
<keyword evidence="2" id="KW-0812">Transmembrane</keyword>
<feature type="transmembrane region" description="Helical" evidence="2">
    <location>
        <begin position="62"/>
        <end position="81"/>
    </location>
</feature>
<dbReference type="SUPFAM" id="SSF103473">
    <property type="entry name" value="MFS general substrate transporter"/>
    <property type="match status" value="1"/>
</dbReference>
<comment type="caution">
    <text evidence="3">The sequence shown here is derived from an EMBL/GenBank/DDBJ whole genome shotgun (WGS) entry which is preliminary data.</text>
</comment>
<gene>
    <name evidence="3" type="ORF">H4W31_007416</name>
</gene>
<evidence type="ECO:0000256" key="1">
    <source>
        <dbReference type="SAM" id="MobiDB-lite"/>
    </source>
</evidence>
<evidence type="ECO:0000256" key="2">
    <source>
        <dbReference type="SAM" id="Phobius"/>
    </source>
</evidence>
<name>A0A927MBP2_9ACTN</name>